<dbReference type="Pfam" id="PF06985">
    <property type="entry name" value="HET"/>
    <property type="match status" value="1"/>
</dbReference>
<dbReference type="OrthoDB" id="674604at2759"/>
<dbReference type="Proteomes" id="UP000092154">
    <property type="component" value="Unassembled WGS sequence"/>
</dbReference>
<proteinExistence type="predicted"/>
<name>A0A1B7N4S3_9AGAM</name>
<sequence length="472" mass="53768">MSQKGKIEAFDQYVMNNIPIHLIRLSDMSLVGRDDVREHFKGTVPEEGSSRYRYYPSDHVKYAVLSHRWLRQGEPTYKEMEAGTASGLGYEKLKQFCEKAKECDVEFAWSDTCCIDKSSSTELDESIRSMFRWYKNSAICIIHLAQSKTIQDIMNDEWITRSWTLQELLAPHKIKFFNEDWKPMTGRINDKSYLKTDVIMQTLEKATGIPHDDLHRFSPGPQKVDTRMTWAANRKTTRVEDVAYSLMGIFDVSLQIAYGEGGDRAFCRLIEAIMHAGDPSVLNWSGEVANHPTSSAIPRSPESFVGHQAVRWDARLEMTMTSLGLRVPVVVFPLNFHSTMDMGNGYFCVTFSSPLSPTMKLGVNTKSRIIQRAHQFALGILNYSLISDGSCEVLQIAVKSAGFILSRTTYSLPFPTRLCGVVLGAVSRPKHIFGQWRMGMQAGLVKVNFPTRKIRTHSKFYMDRKYLETDYL</sequence>
<dbReference type="STRING" id="1314800.A0A1B7N4S3"/>
<evidence type="ECO:0000259" key="1">
    <source>
        <dbReference type="Pfam" id="PF06985"/>
    </source>
</evidence>
<dbReference type="InterPro" id="IPR010730">
    <property type="entry name" value="HET"/>
</dbReference>
<dbReference type="EMBL" id="KV448233">
    <property type="protein sequence ID" value="OAX39849.1"/>
    <property type="molecule type" value="Genomic_DNA"/>
</dbReference>
<organism evidence="2 3">
    <name type="scientific">Rhizopogon vinicolor AM-OR11-026</name>
    <dbReference type="NCBI Taxonomy" id="1314800"/>
    <lineage>
        <taxon>Eukaryota</taxon>
        <taxon>Fungi</taxon>
        <taxon>Dikarya</taxon>
        <taxon>Basidiomycota</taxon>
        <taxon>Agaricomycotina</taxon>
        <taxon>Agaricomycetes</taxon>
        <taxon>Agaricomycetidae</taxon>
        <taxon>Boletales</taxon>
        <taxon>Suillineae</taxon>
        <taxon>Rhizopogonaceae</taxon>
        <taxon>Rhizopogon</taxon>
    </lineage>
</organism>
<dbReference type="PANTHER" id="PTHR10622">
    <property type="entry name" value="HET DOMAIN-CONTAINING PROTEIN"/>
    <property type="match status" value="1"/>
</dbReference>
<dbReference type="PANTHER" id="PTHR10622:SF10">
    <property type="entry name" value="HET DOMAIN-CONTAINING PROTEIN"/>
    <property type="match status" value="1"/>
</dbReference>
<dbReference type="InParanoid" id="A0A1B7N4S3"/>
<gene>
    <name evidence="2" type="ORF">K503DRAFT_769116</name>
</gene>
<feature type="domain" description="Heterokaryon incompatibility" evidence="1">
    <location>
        <begin position="62"/>
        <end position="148"/>
    </location>
</feature>
<reference evidence="2 3" key="1">
    <citation type="submission" date="2016-06" db="EMBL/GenBank/DDBJ databases">
        <title>Comparative genomics of the ectomycorrhizal sister species Rhizopogon vinicolor and Rhizopogon vesiculosus (Basidiomycota: Boletales) reveals a divergence of the mating type B locus.</title>
        <authorList>
            <consortium name="DOE Joint Genome Institute"/>
            <person name="Mujic A.B."/>
            <person name="Kuo A."/>
            <person name="Tritt A."/>
            <person name="Lipzen A."/>
            <person name="Chen C."/>
            <person name="Johnson J."/>
            <person name="Sharma A."/>
            <person name="Barry K."/>
            <person name="Grigoriev I.V."/>
            <person name="Spatafora J.W."/>
        </authorList>
    </citation>
    <scope>NUCLEOTIDE SEQUENCE [LARGE SCALE GENOMIC DNA]</scope>
    <source>
        <strain evidence="2 3">AM-OR11-026</strain>
    </source>
</reference>
<accession>A0A1B7N4S3</accession>
<keyword evidence="3" id="KW-1185">Reference proteome</keyword>
<dbReference type="AlphaFoldDB" id="A0A1B7N4S3"/>
<evidence type="ECO:0000313" key="2">
    <source>
        <dbReference type="EMBL" id="OAX39849.1"/>
    </source>
</evidence>
<evidence type="ECO:0000313" key="3">
    <source>
        <dbReference type="Proteomes" id="UP000092154"/>
    </source>
</evidence>
<protein>
    <recommendedName>
        <fullName evidence="1">Heterokaryon incompatibility domain-containing protein</fullName>
    </recommendedName>
</protein>